<feature type="compositionally biased region" description="Low complexity" evidence="2">
    <location>
        <begin position="622"/>
        <end position="672"/>
    </location>
</feature>
<dbReference type="Gene3D" id="1.20.1270.60">
    <property type="entry name" value="Arfaptin homology (AH) domain/BAR domain"/>
    <property type="match status" value="1"/>
</dbReference>
<feature type="compositionally biased region" description="Basic and acidic residues" evidence="2">
    <location>
        <begin position="605"/>
        <end position="615"/>
    </location>
</feature>
<dbReference type="PROSITE" id="PS50238">
    <property type="entry name" value="RHOGAP"/>
    <property type="match status" value="1"/>
</dbReference>
<sequence>MPHLHPFQESFWAPTASNDYNIGYSVLHSKLKQSTAENKVIVDYMKQRINAEKNHASLLASITAPTEPFENDIGGALKKCFEVVCAESQDSAKEHANRANDLNTTTLDPLVQFFNRYDRIITQAKKTVESQINQFSVACKLMEEAKLFYVNRCKTLLFVQPDYTTVKMGKALQFSTRDHAWVWFIDLFKEEEYTKEQLVDLLKDVISDQETVIKSLLDIQFLKQVDGKYIRQQSLIASDGTDNAAPSESKGFTGFLGRWGGQQQIKKEDILFDMMEADKAYRRAVTQAELVRTQTEQVLYGHYEEMESLELERIQTIKQAFISMAASLSNTIPRCKETFDNMMLYQETLKPDKDVQFIVEQYRTGQYCPKPILYENYFHSVAADQLFGVSLEEITRVQGTMVPQLITVGLSVIESGFSKLYDEEKNVVWTASLPLDRVHAARAEINTSKPITCKSLQKFDLLLLASLLRLYLLELPECLFTFELYEPCKLLYSNQNQDKDSRLMSISKLLATLPTANYHTVMVLLGHFHKLVKQTTTDTQFTSLSLAKSFSYILMRPQIESKISIHEKHPQRLLYDLIENFDTIFTQESHYAQEKNSSRPSIIIPKEKEAAEPSTKKKSNSLDESSSSSISSASASARTSTSSSNVTRRSSILSSFMRSSQSTPTSSMKSKPPLVIPMPSSSTLFEDPDEIERSSESTIVTTPPHTSSSSIEPHHKSVQLDDSYMMEELASLDSFFEDED</sequence>
<dbReference type="InterPro" id="IPR008936">
    <property type="entry name" value="Rho_GTPase_activation_prot"/>
</dbReference>
<dbReference type="Pfam" id="PF00620">
    <property type="entry name" value="RhoGAP"/>
    <property type="match status" value="1"/>
</dbReference>
<evidence type="ECO:0000313" key="5">
    <source>
        <dbReference type="EMBL" id="GAN03946.1"/>
    </source>
</evidence>
<reference evidence="5" key="1">
    <citation type="submission" date="2014-09" db="EMBL/GenBank/DDBJ databases">
        <title>Draft genome sequence of an oleaginous Mucoromycotina fungus Mucor ambiguus NBRC6742.</title>
        <authorList>
            <person name="Takeda I."/>
            <person name="Yamane N."/>
            <person name="Morita T."/>
            <person name="Tamano K."/>
            <person name="Machida M."/>
            <person name="Baker S."/>
            <person name="Koike H."/>
        </authorList>
    </citation>
    <scope>NUCLEOTIDE SEQUENCE</scope>
    <source>
        <strain evidence="5">NBRC 6742</strain>
    </source>
</reference>
<dbReference type="GO" id="GO:0005886">
    <property type="term" value="C:plasma membrane"/>
    <property type="evidence" value="ECO:0007669"/>
    <property type="project" value="TreeGrafter"/>
</dbReference>
<gene>
    <name evidence="5" type="ORF">MAM1_0052c03402</name>
</gene>
<evidence type="ECO:0008006" key="7">
    <source>
        <dbReference type="Google" id="ProtNLM"/>
    </source>
</evidence>
<evidence type="ECO:0000313" key="6">
    <source>
        <dbReference type="Proteomes" id="UP000053815"/>
    </source>
</evidence>
<keyword evidence="1" id="KW-0175">Coiled coil</keyword>
<dbReference type="InterPro" id="IPR027267">
    <property type="entry name" value="AH/BAR_dom_sf"/>
</dbReference>
<dbReference type="STRING" id="91626.A0A0C9M458"/>
<feature type="region of interest" description="Disordered" evidence="2">
    <location>
        <begin position="591"/>
        <end position="718"/>
    </location>
</feature>
<dbReference type="GO" id="GO:0007264">
    <property type="term" value="P:small GTPase-mediated signal transduction"/>
    <property type="evidence" value="ECO:0007669"/>
    <property type="project" value="TreeGrafter"/>
</dbReference>
<dbReference type="GO" id="GO:0005096">
    <property type="term" value="F:GTPase activator activity"/>
    <property type="evidence" value="ECO:0007669"/>
    <property type="project" value="TreeGrafter"/>
</dbReference>
<dbReference type="Pfam" id="PF00611">
    <property type="entry name" value="FCH"/>
    <property type="match status" value="1"/>
</dbReference>
<feature type="compositionally biased region" description="Polar residues" evidence="2">
    <location>
        <begin position="696"/>
        <end position="711"/>
    </location>
</feature>
<dbReference type="AlphaFoldDB" id="A0A0C9M458"/>
<dbReference type="SMART" id="SM00055">
    <property type="entry name" value="FCH"/>
    <property type="match status" value="1"/>
</dbReference>
<dbReference type="Gene3D" id="1.10.555.10">
    <property type="entry name" value="Rho GTPase activation protein"/>
    <property type="match status" value="1"/>
</dbReference>
<dbReference type="PANTHER" id="PTHR23065">
    <property type="entry name" value="PROLINE-SERINE-THREONINE PHOSPHATASE INTERACTING PROTEIN 1"/>
    <property type="match status" value="1"/>
</dbReference>
<dbReference type="GO" id="GO:0007010">
    <property type="term" value="P:cytoskeleton organization"/>
    <property type="evidence" value="ECO:0007669"/>
    <property type="project" value="TreeGrafter"/>
</dbReference>
<evidence type="ECO:0000259" key="3">
    <source>
        <dbReference type="PROSITE" id="PS50238"/>
    </source>
</evidence>
<proteinExistence type="predicted"/>
<dbReference type="SMART" id="SM00324">
    <property type="entry name" value="RhoGAP"/>
    <property type="match status" value="1"/>
</dbReference>
<evidence type="ECO:0000259" key="4">
    <source>
        <dbReference type="PROSITE" id="PS51741"/>
    </source>
</evidence>
<protein>
    <recommendedName>
        <fullName evidence="7">Rho-GAP domain-containing protein</fullName>
    </recommendedName>
</protein>
<dbReference type="GO" id="GO:0005737">
    <property type="term" value="C:cytoplasm"/>
    <property type="evidence" value="ECO:0007669"/>
    <property type="project" value="TreeGrafter"/>
</dbReference>
<dbReference type="Proteomes" id="UP000053815">
    <property type="component" value="Unassembled WGS sequence"/>
</dbReference>
<name>A0A0C9M458_9FUNG</name>
<evidence type="ECO:0000256" key="2">
    <source>
        <dbReference type="SAM" id="MobiDB-lite"/>
    </source>
</evidence>
<organism evidence="5">
    <name type="scientific">Mucor ambiguus</name>
    <dbReference type="NCBI Taxonomy" id="91626"/>
    <lineage>
        <taxon>Eukaryota</taxon>
        <taxon>Fungi</taxon>
        <taxon>Fungi incertae sedis</taxon>
        <taxon>Mucoromycota</taxon>
        <taxon>Mucoromycotina</taxon>
        <taxon>Mucoromycetes</taxon>
        <taxon>Mucorales</taxon>
        <taxon>Mucorineae</taxon>
        <taxon>Mucoraceae</taxon>
        <taxon>Mucor</taxon>
    </lineage>
</organism>
<dbReference type="PROSITE" id="PS51741">
    <property type="entry name" value="F_BAR"/>
    <property type="match status" value="1"/>
</dbReference>
<dbReference type="SUPFAM" id="SSF103657">
    <property type="entry name" value="BAR/IMD domain-like"/>
    <property type="match status" value="1"/>
</dbReference>
<dbReference type="SUPFAM" id="SSF48350">
    <property type="entry name" value="GTPase activation domain, GAP"/>
    <property type="match status" value="1"/>
</dbReference>
<dbReference type="InterPro" id="IPR031160">
    <property type="entry name" value="F_BAR_dom"/>
</dbReference>
<dbReference type="InterPro" id="IPR001060">
    <property type="entry name" value="FCH_dom"/>
</dbReference>
<feature type="domain" description="F-BAR" evidence="4">
    <location>
        <begin position="5"/>
        <end position="354"/>
    </location>
</feature>
<dbReference type="PANTHER" id="PTHR23065:SF17">
    <property type="entry name" value="RHO-GTPASE-ACTIVATING PROTEIN RGD2"/>
    <property type="match status" value="1"/>
</dbReference>
<dbReference type="EMBL" id="DF836341">
    <property type="protein sequence ID" value="GAN03946.1"/>
    <property type="molecule type" value="Genomic_DNA"/>
</dbReference>
<keyword evidence="6" id="KW-1185">Reference proteome</keyword>
<dbReference type="GO" id="GO:0000935">
    <property type="term" value="C:division septum"/>
    <property type="evidence" value="ECO:0007669"/>
    <property type="project" value="TreeGrafter"/>
</dbReference>
<dbReference type="InterPro" id="IPR000198">
    <property type="entry name" value="RhoGAP_dom"/>
</dbReference>
<accession>A0A0C9M458</accession>
<feature type="domain" description="Rho-GAP" evidence="3">
    <location>
        <begin position="389"/>
        <end position="585"/>
    </location>
</feature>
<dbReference type="OrthoDB" id="2155291at2759"/>
<evidence type="ECO:0000256" key="1">
    <source>
        <dbReference type="PROSITE-ProRule" id="PRU01077"/>
    </source>
</evidence>